<protein>
    <submittedName>
        <fullName evidence="2">Uncharacterized protein</fullName>
    </submittedName>
</protein>
<evidence type="ECO:0000256" key="1">
    <source>
        <dbReference type="SAM" id="MobiDB-lite"/>
    </source>
</evidence>
<dbReference type="RefSeq" id="XP_062802787.1">
    <property type="nucleotide sequence ID" value="XM_062940213.1"/>
</dbReference>
<feature type="region of interest" description="Disordered" evidence="1">
    <location>
        <begin position="1"/>
        <end position="68"/>
    </location>
</feature>
<evidence type="ECO:0000313" key="3">
    <source>
        <dbReference type="Proteomes" id="UP001323617"/>
    </source>
</evidence>
<comment type="caution">
    <text evidence="2">The sequence shown here is derived from an EMBL/GenBank/DDBJ whole genome shotgun (WGS) entry which is preliminary data.</text>
</comment>
<accession>A0ABR0IGU3</accession>
<reference evidence="2 3" key="1">
    <citation type="journal article" date="2023" name="bioRxiv">
        <title>High-quality genome assemblies of four members of thePodospora anserinaspecies complex.</title>
        <authorList>
            <person name="Ament-Velasquez S.L."/>
            <person name="Vogan A.A."/>
            <person name="Wallerman O."/>
            <person name="Hartmann F."/>
            <person name="Gautier V."/>
            <person name="Silar P."/>
            <person name="Giraud T."/>
            <person name="Johannesson H."/>
        </authorList>
    </citation>
    <scope>NUCLEOTIDE SEQUENCE [LARGE SCALE GENOMIC DNA]</scope>
    <source>
        <strain evidence="2 3">CBS 124.78</strain>
    </source>
</reference>
<evidence type="ECO:0000313" key="2">
    <source>
        <dbReference type="EMBL" id="KAK4679317.1"/>
    </source>
</evidence>
<dbReference type="EMBL" id="JAFFHC010000002">
    <property type="protein sequence ID" value="KAK4679317.1"/>
    <property type="molecule type" value="Genomic_DNA"/>
</dbReference>
<gene>
    <name evidence="2" type="ORF">QC764_0033530</name>
</gene>
<dbReference type="GeneID" id="87960733"/>
<organism evidence="2 3">
    <name type="scientific">Podospora pseudoanserina</name>
    <dbReference type="NCBI Taxonomy" id="2609844"/>
    <lineage>
        <taxon>Eukaryota</taxon>
        <taxon>Fungi</taxon>
        <taxon>Dikarya</taxon>
        <taxon>Ascomycota</taxon>
        <taxon>Pezizomycotina</taxon>
        <taxon>Sordariomycetes</taxon>
        <taxon>Sordariomycetidae</taxon>
        <taxon>Sordariales</taxon>
        <taxon>Podosporaceae</taxon>
        <taxon>Podospora</taxon>
    </lineage>
</organism>
<proteinExistence type="predicted"/>
<sequence length="175" mass="18650">MPHPSIFSLMAARRGRTGRKKDSPPDECGLGPMLQAGIGLRGLPGTSSQQRDAHNPRARPISPVTGHRLDVYGQDGIKSGLTATEHSTTKTLSNARRGRICRQSHRHCGNTETTPNQIIALFACFEIFPSSPFQSAGPIITHAVPSPSLPSLLSPLTLALTLTLLTLVAMANELG</sequence>
<dbReference type="Proteomes" id="UP001323617">
    <property type="component" value="Unassembled WGS sequence"/>
</dbReference>
<name>A0ABR0IGU3_9PEZI</name>
<keyword evidence="3" id="KW-1185">Reference proteome</keyword>